<dbReference type="InterPro" id="IPR007214">
    <property type="entry name" value="YbaK/aa-tRNA-synth-assoc-dom"/>
</dbReference>
<dbReference type="Pfam" id="PF04073">
    <property type="entry name" value="tRNA_edit"/>
    <property type="match status" value="1"/>
</dbReference>
<keyword evidence="3" id="KW-1185">Reference proteome</keyword>
<accession>A0AAN4R1F1</accession>
<evidence type="ECO:0000313" key="3">
    <source>
        <dbReference type="Proteomes" id="UP000321287"/>
    </source>
</evidence>
<reference evidence="2 3" key="1">
    <citation type="submission" date="2019-07" db="EMBL/GenBank/DDBJ databases">
        <title>Whole genome shotgun sequence of Asaia bogorensis NBRC 16594.</title>
        <authorList>
            <person name="Hosoyama A."/>
            <person name="Uohara A."/>
            <person name="Ohji S."/>
            <person name="Ichikawa N."/>
        </authorList>
    </citation>
    <scope>NUCLEOTIDE SEQUENCE [LARGE SCALE GENOMIC DNA]</scope>
    <source>
        <strain evidence="2 3">NBRC 16594</strain>
    </source>
</reference>
<dbReference type="EMBL" id="BJVS01000002">
    <property type="protein sequence ID" value="GEL53163.1"/>
    <property type="molecule type" value="Genomic_DNA"/>
</dbReference>
<comment type="caution">
    <text evidence="2">The sequence shown here is derived from an EMBL/GenBank/DDBJ whole genome shotgun (WGS) entry which is preliminary data.</text>
</comment>
<dbReference type="SUPFAM" id="SSF55826">
    <property type="entry name" value="YbaK/ProRS associated domain"/>
    <property type="match status" value="1"/>
</dbReference>
<organism evidence="2 3">
    <name type="scientific">Asaia bogorensis NBRC 16594</name>
    <dbReference type="NCBI Taxonomy" id="1231624"/>
    <lineage>
        <taxon>Bacteria</taxon>
        <taxon>Pseudomonadati</taxon>
        <taxon>Pseudomonadota</taxon>
        <taxon>Alphaproteobacteria</taxon>
        <taxon>Acetobacterales</taxon>
        <taxon>Acetobacteraceae</taxon>
        <taxon>Asaia</taxon>
    </lineage>
</organism>
<dbReference type="GeneID" id="78225596"/>
<dbReference type="KEGG" id="abg:Asbog_00503"/>
<protein>
    <submittedName>
        <fullName evidence="2">Cys-tRNA(Pro)/cys-tRNA(Cys) deacylase</fullName>
    </submittedName>
</protein>
<dbReference type="CDD" id="cd04333">
    <property type="entry name" value="ProX_deacylase"/>
    <property type="match status" value="1"/>
</dbReference>
<evidence type="ECO:0000313" key="2">
    <source>
        <dbReference type="EMBL" id="GEL53163.1"/>
    </source>
</evidence>
<dbReference type="Proteomes" id="UP000321287">
    <property type="component" value="Unassembled WGS sequence"/>
</dbReference>
<dbReference type="PANTHER" id="PTHR30411">
    <property type="entry name" value="CYTOPLASMIC PROTEIN"/>
    <property type="match status" value="1"/>
</dbReference>
<feature type="domain" description="YbaK/aminoacyl-tRNA synthetase-associated" evidence="1">
    <location>
        <begin position="26"/>
        <end position="141"/>
    </location>
</feature>
<dbReference type="AlphaFoldDB" id="A0AAN4R1F1"/>
<dbReference type="Gene3D" id="3.90.960.10">
    <property type="entry name" value="YbaK/aminoacyl-tRNA synthetase-associated domain"/>
    <property type="match status" value="1"/>
</dbReference>
<evidence type="ECO:0000259" key="1">
    <source>
        <dbReference type="Pfam" id="PF04073"/>
    </source>
</evidence>
<dbReference type="RefSeq" id="WP_062163970.1">
    <property type="nucleotide sequence ID" value="NZ_AP014690.1"/>
</dbReference>
<dbReference type="InterPro" id="IPR036754">
    <property type="entry name" value="YbaK/aa-tRNA-synt-asso_dom_sf"/>
</dbReference>
<proteinExistence type="predicted"/>
<name>A0AAN4R1F1_9PROT</name>
<dbReference type="PANTHER" id="PTHR30411:SF1">
    <property type="entry name" value="CYTOPLASMIC PROTEIN"/>
    <property type="match status" value="1"/>
</dbReference>
<dbReference type="GO" id="GO:0002161">
    <property type="term" value="F:aminoacyl-tRNA deacylase activity"/>
    <property type="evidence" value="ECO:0007669"/>
    <property type="project" value="InterPro"/>
</dbReference>
<gene>
    <name evidence="2" type="ORF">ABO01nite_11700</name>
</gene>
<sequence>MSLDSVRDELARLAPDLSIIDDGRSTATVLEAADVHGVVPDQIAKTLCVDVGGRIVLVVMAGTARLDNKRAREALGGKPRFLGPEAVMDVTSHPVGGVCPFGLPAPLPVYCDESLRAFEEIIPAAGSITASVRMTPQRLVELTDGVWVHVRQDRR</sequence>